<dbReference type="SUPFAM" id="SSF52047">
    <property type="entry name" value="RNI-like"/>
    <property type="match status" value="1"/>
</dbReference>
<reference evidence="1" key="1">
    <citation type="journal article" date="2021" name="Nat. Commun.">
        <title>Genetic determinants of endophytism in the Arabidopsis root mycobiome.</title>
        <authorList>
            <person name="Mesny F."/>
            <person name="Miyauchi S."/>
            <person name="Thiergart T."/>
            <person name="Pickel B."/>
            <person name="Atanasova L."/>
            <person name="Karlsson M."/>
            <person name="Huettel B."/>
            <person name="Barry K.W."/>
            <person name="Haridas S."/>
            <person name="Chen C."/>
            <person name="Bauer D."/>
            <person name="Andreopoulos W."/>
            <person name="Pangilinan J."/>
            <person name="LaButti K."/>
            <person name="Riley R."/>
            <person name="Lipzen A."/>
            <person name="Clum A."/>
            <person name="Drula E."/>
            <person name="Henrissat B."/>
            <person name="Kohler A."/>
            <person name="Grigoriev I.V."/>
            <person name="Martin F.M."/>
            <person name="Hacquard S."/>
        </authorList>
    </citation>
    <scope>NUCLEOTIDE SEQUENCE</scope>
    <source>
        <strain evidence="1">FSSC 5 MPI-SDFR-AT-0091</strain>
    </source>
</reference>
<dbReference type="EMBL" id="JAGTJS010000005">
    <property type="protein sequence ID" value="KAH7268047.1"/>
    <property type="molecule type" value="Genomic_DNA"/>
</dbReference>
<organism evidence="1 2">
    <name type="scientific">Fusarium solani</name>
    <name type="common">Filamentous fungus</name>
    <dbReference type="NCBI Taxonomy" id="169388"/>
    <lineage>
        <taxon>Eukaryota</taxon>
        <taxon>Fungi</taxon>
        <taxon>Dikarya</taxon>
        <taxon>Ascomycota</taxon>
        <taxon>Pezizomycotina</taxon>
        <taxon>Sordariomycetes</taxon>
        <taxon>Hypocreomycetidae</taxon>
        <taxon>Hypocreales</taxon>
        <taxon>Nectriaceae</taxon>
        <taxon>Fusarium</taxon>
        <taxon>Fusarium solani species complex</taxon>
    </lineage>
</organism>
<gene>
    <name evidence="1" type="ORF">B0J15DRAFT_486362</name>
</gene>
<evidence type="ECO:0000313" key="1">
    <source>
        <dbReference type="EMBL" id="KAH7268047.1"/>
    </source>
</evidence>
<accession>A0A9P9KT82</accession>
<dbReference type="InterPro" id="IPR032675">
    <property type="entry name" value="LRR_dom_sf"/>
</dbReference>
<protein>
    <submittedName>
        <fullName evidence="1">Uncharacterized protein</fullName>
    </submittedName>
</protein>
<sequence length="486" mass="55413">MSETRHSPQKRGLDGLPCEIQLQICTQLCVHCSEDINKFDRWADGDENQRTLLALSQTSHTFHRLAQPIAFHRFQQILTNWSTNAFVKFARTLIDRPDLAAQVKELCQHCYEVGGWSTQKDFNMLKAAADRLGMGDEDDANFESAEEEDLSAGKFCMELLIALLPNLETLYLMFEDQGNYEQTTYTYLQRRLNKLGSDGTLKHLRRVILDTEENWGFFFSVPAVGVLHQVAPNLDELIIRHNKGFESMDVAHSNLGAMFSGPTQSLRTLRLDHCALSNDPLSTSFLDLLTRHAPKLEHFSYRSQAPYFGEGLGTHLTPREMIKCLRPLSGTLKSIDIDLTDHLDDDEQSRLVTGRSLAMFEKLVDLRLDEHAFCRHYIEGPDAPRRTANTCLTDLVPPTLKVLTVRVCDDCCLWPDLEELVSSASSKFPNLKKIIVHTIWRMGSTATHRDCQEAVRAKGQAFQDFVASTHLKLEMHEHRYWLPDVH</sequence>
<keyword evidence="2" id="KW-1185">Reference proteome</keyword>
<name>A0A9P9KT82_FUSSL</name>
<comment type="caution">
    <text evidence="1">The sequence shown here is derived from an EMBL/GenBank/DDBJ whole genome shotgun (WGS) entry which is preliminary data.</text>
</comment>
<evidence type="ECO:0000313" key="2">
    <source>
        <dbReference type="Proteomes" id="UP000736672"/>
    </source>
</evidence>
<dbReference type="OrthoDB" id="2520703at2759"/>
<dbReference type="Gene3D" id="3.80.10.10">
    <property type="entry name" value="Ribonuclease Inhibitor"/>
    <property type="match status" value="1"/>
</dbReference>
<dbReference type="AlphaFoldDB" id="A0A9P9KT82"/>
<proteinExistence type="predicted"/>
<dbReference type="Proteomes" id="UP000736672">
    <property type="component" value="Unassembled WGS sequence"/>
</dbReference>